<protein>
    <recommendedName>
        <fullName evidence="11">Aquaporin</fullName>
    </recommendedName>
</protein>
<dbReference type="EMBL" id="CAJFDH010000005">
    <property type="protein sequence ID" value="CAD5224121.1"/>
    <property type="molecule type" value="Genomic_DNA"/>
</dbReference>
<dbReference type="InterPro" id="IPR000425">
    <property type="entry name" value="MIP"/>
</dbReference>
<comment type="subcellular location">
    <subcellularLocation>
        <location evidence="1">Membrane</location>
        <topology evidence="1">Multi-pass membrane protein</topology>
    </subcellularLocation>
</comment>
<evidence type="ECO:0000256" key="3">
    <source>
        <dbReference type="ARBA" id="ARBA00022448"/>
    </source>
</evidence>
<evidence type="ECO:0000256" key="5">
    <source>
        <dbReference type="ARBA" id="ARBA00022989"/>
    </source>
</evidence>
<comment type="function">
    <text evidence="7">Aquaglyceroporin that may modulate the water content and osmolytes during anhydrobiosis.</text>
</comment>
<reference evidence="9" key="1">
    <citation type="submission" date="2020-09" db="EMBL/GenBank/DDBJ databases">
        <authorList>
            <person name="Kikuchi T."/>
        </authorList>
    </citation>
    <scope>NUCLEOTIDE SEQUENCE</scope>
    <source>
        <strain evidence="9">SH1</strain>
    </source>
</reference>
<evidence type="ECO:0000313" key="10">
    <source>
        <dbReference type="Proteomes" id="UP000614601"/>
    </source>
</evidence>
<evidence type="ECO:0000313" key="9">
    <source>
        <dbReference type="EMBL" id="CAD5224121.1"/>
    </source>
</evidence>
<evidence type="ECO:0008006" key="11">
    <source>
        <dbReference type="Google" id="ProtNLM"/>
    </source>
</evidence>
<keyword evidence="5 8" id="KW-1133">Transmembrane helix</keyword>
<feature type="transmembrane region" description="Helical" evidence="8">
    <location>
        <begin position="25"/>
        <end position="43"/>
    </location>
</feature>
<name>A0A811L8S6_9BILA</name>
<dbReference type="Pfam" id="PF00230">
    <property type="entry name" value="MIP"/>
    <property type="match status" value="1"/>
</dbReference>
<keyword evidence="10" id="KW-1185">Reference proteome</keyword>
<keyword evidence="4 8" id="KW-0812">Transmembrane</keyword>
<dbReference type="SUPFAM" id="SSF81338">
    <property type="entry name" value="Aquaporin-like"/>
    <property type="match status" value="1"/>
</dbReference>
<keyword evidence="6 8" id="KW-0472">Membrane</keyword>
<evidence type="ECO:0000256" key="2">
    <source>
        <dbReference type="ARBA" id="ARBA00006175"/>
    </source>
</evidence>
<dbReference type="AlphaFoldDB" id="A0A811L8S6"/>
<organism evidence="9 10">
    <name type="scientific">Bursaphelenchus okinawaensis</name>
    <dbReference type="NCBI Taxonomy" id="465554"/>
    <lineage>
        <taxon>Eukaryota</taxon>
        <taxon>Metazoa</taxon>
        <taxon>Ecdysozoa</taxon>
        <taxon>Nematoda</taxon>
        <taxon>Chromadorea</taxon>
        <taxon>Rhabditida</taxon>
        <taxon>Tylenchina</taxon>
        <taxon>Tylenchomorpha</taxon>
        <taxon>Aphelenchoidea</taxon>
        <taxon>Aphelenchoididae</taxon>
        <taxon>Bursaphelenchus</taxon>
    </lineage>
</organism>
<dbReference type="EMBL" id="CAJFCW020000005">
    <property type="protein sequence ID" value="CAG9119643.1"/>
    <property type="molecule type" value="Genomic_DNA"/>
</dbReference>
<evidence type="ECO:0000256" key="7">
    <source>
        <dbReference type="ARBA" id="ARBA00045280"/>
    </source>
</evidence>
<gene>
    <name evidence="9" type="ORF">BOKJ2_LOCUS10891</name>
</gene>
<comment type="similarity">
    <text evidence="2">Belongs to the MIP/aquaporin (TC 1.A.8) family.</text>
</comment>
<accession>A0A811L8S6</accession>
<evidence type="ECO:0000256" key="4">
    <source>
        <dbReference type="ARBA" id="ARBA00022692"/>
    </source>
</evidence>
<dbReference type="InterPro" id="IPR023271">
    <property type="entry name" value="Aquaporin-like"/>
</dbReference>
<dbReference type="PANTHER" id="PTHR43829:SF9">
    <property type="entry name" value="AQUAPORIN-9"/>
    <property type="match status" value="1"/>
</dbReference>
<keyword evidence="3" id="KW-0813">Transport</keyword>
<dbReference type="PANTHER" id="PTHR43829">
    <property type="entry name" value="AQUAPORIN OR AQUAGLYCEROPORIN RELATED"/>
    <property type="match status" value="1"/>
</dbReference>
<dbReference type="InterPro" id="IPR050363">
    <property type="entry name" value="MIP/Aquaporin"/>
</dbReference>
<sequence length="163" mass="18046">MLTGPLRTAQIFAGYPSVHQSSVNAFIAEVTASFVFAFFISTVRKRHSHVIVNKVVQSIALALTLMSLDFNSTTTLNPAREIGSRAASFLFGYDEKVFSYRSSKWLVIVTIGPLIGATVSAWLCSWLSHCGNSKKVRNVSDKTCQTQPHLYGVHFDNLDSRML</sequence>
<evidence type="ECO:0000256" key="1">
    <source>
        <dbReference type="ARBA" id="ARBA00004141"/>
    </source>
</evidence>
<dbReference type="Gene3D" id="1.20.1080.10">
    <property type="entry name" value="Glycerol uptake facilitator protein"/>
    <property type="match status" value="1"/>
</dbReference>
<evidence type="ECO:0000256" key="6">
    <source>
        <dbReference type="ARBA" id="ARBA00023136"/>
    </source>
</evidence>
<evidence type="ECO:0000256" key="8">
    <source>
        <dbReference type="SAM" id="Phobius"/>
    </source>
</evidence>
<dbReference type="GO" id="GO:0005886">
    <property type="term" value="C:plasma membrane"/>
    <property type="evidence" value="ECO:0007669"/>
    <property type="project" value="TreeGrafter"/>
</dbReference>
<proteinExistence type="inferred from homology"/>
<dbReference type="OrthoDB" id="3222at2759"/>
<dbReference type="GO" id="GO:0015250">
    <property type="term" value="F:water channel activity"/>
    <property type="evidence" value="ECO:0007669"/>
    <property type="project" value="TreeGrafter"/>
</dbReference>
<dbReference type="Proteomes" id="UP000783686">
    <property type="component" value="Unassembled WGS sequence"/>
</dbReference>
<dbReference type="GO" id="GO:0015254">
    <property type="term" value="F:glycerol channel activity"/>
    <property type="evidence" value="ECO:0007669"/>
    <property type="project" value="TreeGrafter"/>
</dbReference>
<feature type="transmembrane region" description="Helical" evidence="8">
    <location>
        <begin position="105"/>
        <end position="127"/>
    </location>
</feature>
<comment type="caution">
    <text evidence="9">The sequence shown here is derived from an EMBL/GenBank/DDBJ whole genome shotgun (WGS) entry which is preliminary data.</text>
</comment>
<dbReference type="Proteomes" id="UP000614601">
    <property type="component" value="Unassembled WGS sequence"/>
</dbReference>